<organism evidence="1 2">
    <name type="scientific">Gossypium australe</name>
    <dbReference type="NCBI Taxonomy" id="47621"/>
    <lineage>
        <taxon>Eukaryota</taxon>
        <taxon>Viridiplantae</taxon>
        <taxon>Streptophyta</taxon>
        <taxon>Embryophyta</taxon>
        <taxon>Tracheophyta</taxon>
        <taxon>Spermatophyta</taxon>
        <taxon>Magnoliopsida</taxon>
        <taxon>eudicotyledons</taxon>
        <taxon>Gunneridae</taxon>
        <taxon>Pentapetalae</taxon>
        <taxon>rosids</taxon>
        <taxon>malvids</taxon>
        <taxon>Malvales</taxon>
        <taxon>Malvaceae</taxon>
        <taxon>Malvoideae</taxon>
        <taxon>Gossypium</taxon>
    </lineage>
</organism>
<dbReference type="GO" id="GO:0003964">
    <property type="term" value="F:RNA-directed DNA polymerase activity"/>
    <property type="evidence" value="ECO:0007669"/>
    <property type="project" value="UniProtKB-KW"/>
</dbReference>
<name>A0A5B6W8L0_9ROSI</name>
<dbReference type="SUPFAM" id="SSF56672">
    <property type="entry name" value="DNA/RNA polymerases"/>
    <property type="match status" value="1"/>
</dbReference>
<gene>
    <name evidence="1" type="ORF">EPI10_011540</name>
</gene>
<evidence type="ECO:0000313" key="1">
    <source>
        <dbReference type="EMBL" id="KAA3477663.1"/>
    </source>
</evidence>
<keyword evidence="1" id="KW-0808">Transferase</keyword>
<dbReference type="AlphaFoldDB" id="A0A5B6W8L0"/>
<keyword evidence="2" id="KW-1185">Reference proteome</keyword>
<sequence>MCTGYRQLNKLTVKESDILNTTFRIRYGHYEFLVMFFGLTNAKGVRIDLKKTKAILEWRSSKSFTKDIIASSWKGLHHSGTHNEATAEGCGVCMDKGKIEKLRKT</sequence>
<reference evidence="2" key="1">
    <citation type="journal article" date="2019" name="Plant Biotechnol. J.">
        <title>Genome sequencing of the Australian wild diploid species Gossypium australe highlights disease resistance and delayed gland morphogenesis.</title>
        <authorList>
            <person name="Cai Y."/>
            <person name="Cai X."/>
            <person name="Wang Q."/>
            <person name="Wang P."/>
            <person name="Zhang Y."/>
            <person name="Cai C."/>
            <person name="Xu Y."/>
            <person name="Wang K."/>
            <person name="Zhou Z."/>
            <person name="Wang C."/>
            <person name="Geng S."/>
            <person name="Li B."/>
            <person name="Dong Q."/>
            <person name="Hou Y."/>
            <person name="Wang H."/>
            <person name="Ai P."/>
            <person name="Liu Z."/>
            <person name="Yi F."/>
            <person name="Sun M."/>
            <person name="An G."/>
            <person name="Cheng J."/>
            <person name="Zhang Y."/>
            <person name="Shi Q."/>
            <person name="Xie Y."/>
            <person name="Shi X."/>
            <person name="Chang Y."/>
            <person name="Huang F."/>
            <person name="Chen Y."/>
            <person name="Hong S."/>
            <person name="Mi L."/>
            <person name="Sun Q."/>
            <person name="Zhang L."/>
            <person name="Zhou B."/>
            <person name="Peng R."/>
            <person name="Zhang X."/>
            <person name="Liu F."/>
        </authorList>
    </citation>
    <scope>NUCLEOTIDE SEQUENCE [LARGE SCALE GENOMIC DNA]</scope>
    <source>
        <strain evidence="2">cv. PA1801</strain>
    </source>
</reference>
<evidence type="ECO:0000313" key="2">
    <source>
        <dbReference type="Proteomes" id="UP000325315"/>
    </source>
</evidence>
<dbReference type="Gene3D" id="3.10.10.10">
    <property type="entry name" value="HIV Type 1 Reverse Transcriptase, subunit A, domain 1"/>
    <property type="match status" value="1"/>
</dbReference>
<dbReference type="EMBL" id="SMMG02000004">
    <property type="protein sequence ID" value="KAA3477663.1"/>
    <property type="molecule type" value="Genomic_DNA"/>
</dbReference>
<dbReference type="InterPro" id="IPR043502">
    <property type="entry name" value="DNA/RNA_pol_sf"/>
</dbReference>
<proteinExistence type="predicted"/>
<keyword evidence="1" id="KW-0548">Nucleotidyltransferase</keyword>
<dbReference type="OrthoDB" id="2431547at2759"/>
<keyword evidence="1" id="KW-0695">RNA-directed DNA polymerase</keyword>
<comment type="caution">
    <text evidence="1">The sequence shown here is derived from an EMBL/GenBank/DDBJ whole genome shotgun (WGS) entry which is preliminary data.</text>
</comment>
<dbReference type="Proteomes" id="UP000325315">
    <property type="component" value="Unassembled WGS sequence"/>
</dbReference>
<accession>A0A5B6W8L0</accession>
<protein>
    <submittedName>
        <fullName evidence="1">RNA-directed DNA polymerase-like protein</fullName>
    </submittedName>
</protein>